<evidence type="ECO:0000256" key="5">
    <source>
        <dbReference type="ARBA" id="ARBA00022692"/>
    </source>
</evidence>
<evidence type="ECO:0000256" key="9">
    <source>
        <dbReference type="RuleBase" id="RU369079"/>
    </source>
</evidence>
<dbReference type="GO" id="GO:0022857">
    <property type="term" value="F:transmembrane transporter activity"/>
    <property type="evidence" value="ECO:0007669"/>
    <property type="project" value="UniProtKB-UniRule"/>
</dbReference>
<dbReference type="EMBL" id="AJWN02000043">
    <property type="protein sequence ID" value="OEE61835.1"/>
    <property type="molecule type" value="Genomic_DNA"/>
</dbReference>
<comment type="caution">
    <text evidence="11">The sequence shown here is derived from an EMBL/GenBank/DDBJ whole genome shotgun (WGS) entry which is preliminary data.</text>
</comment>
<name>A0A1E5C8P3_9GAMM</name>
<evidence type="ECO:0000256" key="4">
    <source>
        <dbReference type="ARBA" id="ARBA00022519"/>
    </source>
</evidence>
<evidence type="ECO:0000256" key="8">
    <source>
        <dbReference type="ARBA" id="ARBA00038436"/>
    </source>
</evidence>
<dbReference type="InterPro" id="IPR007387">
    <property type="entry name" value="TRAP_DctQ"/>
</dbReference>
<dbReference type="RefSeq" id="WP_016960444.1">
    <property type="nucleotide sequence ID" value="NZ_AJWN02000043.1"/>
</dbReference>
<feature type="transmembrane region" description="Helical" evidence="9">
    <location>
        <begin position="59"/>
        <end position="81"/>
    </location>
</feature>
<feature type="transmembrane region" description="Helical" evidence="9">
    <location>
        <begin position="152"/>
        <end position="174"/>
    </location>
</feature>
<dbReference type="Proteomes" id="UP000095039">
    <property type="component" value="Unassembled WGS sequence"/>
</dbReference>
<comment type="similarity">
    <text evidence="8 9">Belongs to the TRAP transporter small permease family.</text>
</comment>
<keyword evidence="5 9" id="KW-0812">Transmembrane</keyword>
<evidence type="ECO:0000259" key="10">
    <source>
        <dbReference type="Pfam" id="PF04290"/>
    </source>
</evidence>
<gene>
    <name evidence="11" type="ORF">A1OK_08755</name>
</gene>
<evidence type="ECO:0000256" key="2">
    <source>
        <dbReference type="ARBA" id="ARBA00022448"/>
    </source>
</evidence>
<evidence type="ECO:0000256" key="6">
    <source>
        <dbReference type="ARBA" id="ARBA00022989"/>
    </source>
</evidence>
<evidence type="ECO:0000313" key="12">
    <source>
        <dbReference type="Proteomes" id="UP000095039"/>
    </source>
</evidence>
<sequence length="186" mass="20942">MDNKLAKAEASHHEDEPRNFLDRAIIRVGDALSLLFIVTALISFYEVIMRYAFNAPTTWVHETASFIGGSLFIIGGIYAFAANKHVRVVLIYDAVSPRKRQYLNIVHHIIGLAFAGMLTYSAYLTANESWFAPWGDLRLETSGSVLNAPYPALLKGLIFVVLCILVIQFTLHLIQEITRFRKSKDV</sequence>
<keyword evidence="7 9" id="KW-0472">Membrane</keyword>
<dbReference type="InterPro" id="IPR055348">
    <property type="entry name" value="DctQ"/>
</dbReference>
<comment type="subunit">
    <text evidence="9">The complex comprises the extracytoplasmic solute receptor protein and the two transmembrane proteins.</text>
</comment>
<keyword evidence="3" id="KW-1003">Cell membrane</keyword>
<feature type="domain" description="Tripartite ATP-independent periplasmic transporters DctQ component" evidence="10">
    <location>
        <begin position="40"/>
        <end position="165"/>
    </location>
</feature>
<dbReference type="PANTHER" id="PTHR35011">
    <property type="entry name" value="2,3-DIKETO-L-GULONATE TRAP TRANSPORTER SMALL PERMEASE PROTEIN YIAM"/>
    <property type="match status" value="1"/>
</dbReference>
<evidence type="ECO:0000256" key="1">
    <source>
        <dbReference type="ARBA" id="ARBA00004429"/>
    </source>
</evidence>
<accession>A0A1E5C8P3</accession>
<feature type="transmembrane region" description="Helical" evidence="9">
    <location>
        <begin position="31"/>
        <end position="53"/>
    </location>
</feature>
<evidence type="ECO:0000256" key="3">
    <source>
        <dbReference type="ARBA" id="ARBA00022475"/>
    </source>
</evidence>
<keyword evidence="4 9" id="KW-0997">Cell inner membrane</keyword>
<reference evidence="11 12" key="1">
    <citation type="journal article" date="2012" name="Science">
        <title>Ecological populations of bacteria act as socially cohesive units of antibiotic production and resistance.</title>
        <authorList>
            <person name="Cordero O.X."/>
            <person name="Wildschutte H."/>
            <person name="Kirkup B."/>
            <person name="Proehl S."/>
            <person name="Ngo L."/>
            <person name="Hussain F."/>
            <person name="Le Roux F."/>
            <person name="Mincer T."/>
            <person name="Polz M.F."/>
        </authorList>
    </citation>
    <scope>NUCLEOTIDE SEQUENCE [LARGE SCALE GENOMIC DNA]</scope>
    <source>
        <strain evidence="11 12">FF-454</strain>
    </source>
</reference>
<feature type="transmembrane region" description="Helical" evidence="9">
    <location>
        <begin position="102"/>
        <end position="123"/>
    </location>
</feature>
<organism evidence="11 12">
    <name type="scientific">Enterovibrio norvegicus FF-454</name>
    <dbReference type="NCBI Taxonomy" id="1185651"/>
    <lineage>
        <taxon>Bacteria</taxon>
        <taxon>Pseudomonadati</taxon>
        <taxon>Pseudomonadota</taxon>
        <taxon>Gammaproteobacteria</taxon>
        <taxon>Vibrionales</taxon>
        <taxon>Vibrionaceae</taxon>
        <taxon>Enterovibrio</taxon>
    </lineage>
</organism>
<dbReference type="GO" id="GO:0005886">
    <property type="term" value="C:plasma membrane"/>
    <property type="evidence" value="ECO:0007669"/>
    <property type="project" value="UniProtKB-SubCell"/>
</dbReference>
<protein>
    <recommendedName>
        <fullName evidence="9">TRAP transporter small permease protein</fullName>
    </recommendedName>
</protein>
<comment type="subcellular location">
    <subcellularLocation>
        <location evidence="1 9">Cell inner membrane</location>
        <topology evidence="1 9">Multi-pass membrane protein</topology>
    </subcellularLocation>
</comment>
<evidence type="ECO:0000256" key="7">
    <source>
        <dbReference type="ARBA" id="ARBA00023136"/>
    </source>
</evidence>
<dbReference type="AlphaFoldDB" id="A0A1E5C8P3"/>
<keyword evidence="6 9" id="KW-1133">Transmembrane helix</keyword>
<comment type="function">
    <text evidence="9">Part of the tripartite ATP-independent periplasmic (TRAP) transport system.</text>
</comment>
<evidence type="ECO:0000313" key="11">
    <source>
        <dbReference type="EMBL" id="OEE61835.1"/>
    </source>
</evidence>
<dbReference type="Pfam" id="PF04290">
    <property type="entry name" value="DctQ"/>
    <property type="match status" value="1"/>
</dbReference>
<keyword evidence="12" id="KW-1185">Reference proteome</keyword>
<keyword evidence="2 9" id="KW-0813">Transport</keyword>
<proteinExistence type="inferred from homology"/>